<protein>
    <submittedName>
        <fullName evidence="1">Uncharacterized protein</fullName>
    </submittedName>
</protein>
<reference evidence="1 2" key="1">
    <citation type="submission" date="2020-09" db="EMBL/GenBank/DDBJ databases">
        <title>De no assembly of potato wild relative species, Solanum commersonii.</title>
        <authorList>
            <person name="Cho K."/>
        </authorList>
    </citation>
    <scope>NUCLEOTIDE SEQUENCE [LARGE SCALE GENOMIC DNA]</scope>
    <source>
        <strain evidence="1">LZ3.2</strain>
        <tissue evidence="1">Leaf</tissue>
    </source>
</reference>
<name>A0A9J5WSN6_SOLCO</name>
<comment type="caution">
    <text evidence="1">The sequence shown here is derived from an EMBL/GenBank/DDBJ whole genome shotgun (WGS) entry which is preliminary data.</text>
</comment>
<evidence type="ECO:0000313" key="1">
    <source>
        <dbReference type="EMBL" id="KAG5578279.1"/>
    </source>
</evidence>
<dbReference type="Proteomes" id="UP000824120">
    <property type="component" value="Chromosome 11"/>
</dbReference>
<dbReference type="PANTHER" id="PTHR46238">
    <property type="entry name" value="REVERSE TRANSCRIPTASE DOMAIN-CONTAINING PROTEIN"/>
    <property type="match status" value="1"/>
</dbReference>
<sequence>MKIDAQVIPKRESFKYLASIIQGDGEIEDDVAHRVGAGWVKWRLLCDKNVSPRVKSKFYRMVIRSTLLYELECRVEILLSLCSFIVHTGSETWPKLTWEAVVGFFPQWAKV</sequence>
<evidence type="ECO:0000313" key="2">
    <source>
        <dbReference type="Proteomes" id="UP000824120"/>
    </source>
</evidence>
<dbReference type="PANTHER" id="PTHR46238:SF8">
    <property type="entry name" value="ENDONUCLEASE_EXONUCLEASE_PHOSPHATASE DOMAIN-CONTAINING PROTEIN"/>
    <property type="match status" value="1"/>
</dbReference>
<proteinExistence type="predicted"/>
<gene>
    <name evidence="1" type="ORF">H5410_058413</name>
</gene>
<dbReference type="EMBL" id="JACXVP010000011">
    <property type="protein sequence ID" value="KAG5578279.1"/>
    <property type="molecule type" value="Genomic_DNA"/>
</dbReference>
<keyword evidence="2" id="KW-1185">Reference proteome</keyword>
<accession>A0A9J5WSN6</accession>
<dbReference type="AlphaFoldDB" id="A0A9J5WSN6"/>
<dbReference type="OrthoDB" id="1305822at2759"/>
<organism evidence="1 2">
    <name type="scientific">Solanum commersonii</name>
    <name type="common">Commerson's wild potato</name>
    <name type="synonym">Commerson's nightshade</name>
    <dbReference type="NCBI Taxonomy" id="4109"/>
    <lineage>
        <taxon>Eukaryota</taxon>
        <taxon>Viridiplantae</taxon>
        <taxon>Streptophyta</taxon>
        <taxon>Embryophyta</taxon>
        <taxon>Tracheophyta</taxon>
        <taxon>Spermatophyta</taxon>
        <taxon>Magnoliopsida</taxon>
        <taxon>eudicotyledons</taxon>
        <taxon>Gunneridae</taxon>
        <taxon>Pentapetalae</taxon>
        <taxon>asterids</taxon>
        <taxon>lamiids</taxon>
        <taxon>Solanales</taxon>
        <taxon>Solanaceae</taxon>
        <taxon>Solanoideae</taxon>
        <taxon>Solaneae</taxon>
        <taxon>Solanum</taxon>
    </lineage>
</organism>